<feature type="coiled-coil region" evidence="1">
    <location>
        <begin position="1043"/>
        <end position="1096"/>
    </location>
</feature>
<keyword evidence="3" id="KW-0472">Membrane</keyword>
<feature type="domain" description="Phage tail tape measure protein" evidence="5">
    <location>
        <begin position="339"/>
        <end position="533"/>
    </location>
</feature>
<dbReference type="Proteomes" id="UP000249890">
    <property type="component" value="Chromosome"/>
</dbReference>
<evidence type="ECO:0000313" key="6">
    <source>
        <dbReference type="EMBL" id="ASA21817.1"/>
    </source>
</evidence>
<accession>A0A2Z2K903</accession>
<feature type="coiled-coil region" evidence="1">
    <location>
        <begin position="1816"/>
        <end position="1858"/>
    </location>
</feature>
<evidence type="ECO:0000256" key="1">
    <source>
        <dbReference type="SAM" id="Coils"/>
    </source>
</evidence>
<feature type="domain" description="Transglycosylase SLT" evidence="4">
    <location>
        <begin position="1343"/>
        <end position="1444"/>
    </location>
</feature>
<dbReference type="RefSeq" id="WP_087915824.1">
    <property type="nucleotide sequence ID" value="NZ_CP021780.1"/>
</dbReference>
<dbReference type="CDD" id="cd16896">
    <property type="entry name" value="LT_Slt70-like"/>
    <property type="match status" value="1"/>
</dbReference>
<gene>
    <name evidence="6" type="ORF">B9T62_14165</name>
</gene>
<evidence type="ECO:0000256" key="3">
    <source>
        <dbReference type="SAM" id="Phobius"/>
    </source>
</evidence>
<keyword evidence="1" id="KW-0175">Coiled coil</keyword>
<dbReference type="NCBIfam" id="TIGR01760">
    <property type="entry name" value="tape_meas_TP901"/>
    <property type="match status" value="1"/>
</dbReference>
<dbReference type="SUPFAM" id="SSF53955">
    <property type="entry name" value="Lysozyme-like"/>
    <property type="match status" value="1"/>
</dbReference>
<feature type="compositionally biased region" description="Polar residues" evidence="2">
    <location>
        <begin position="2100"/>
        <end position="2114"/>
    </location>
</feature>
<name>A0A2Z2K903_9BACL</name>
<feature type="region of interest" description="Disordered" evidence="2">
    <location>
        <begin position="2081"/>
        <end position="2114"/>
    </location>
</feature>
<feature type="compositionally biased region" description="Polar residues" evidence="2">
    <location>
        <begin position="2081"/>
        <end position="2091"/>
    </location>
</feature>
<dbReference type="Pfam" id="PF10145">
    <property type="entry name" value="PhageMin_Tail"/>
    <property type="match status" value="1"/>
</dbReference>
<organism evidence="6 7">
    <name type="scientific">Paenibacillus donghaensis</name>
    <dbReference type="NCBI Taxonomy" id="414771"/>
    <lineage>
        <taxon>Bacteria</taxon>
        <taxon>Bacillati</taxon>
        <taxon>Bacillota</taxon>
        <taxon>Bacilli</taxon>
        <taxon>Bacillales</taxon>
        <taxon>Paenibacillaceae</taxon>
        <taxon>Paenibacillus</taxon>
    </lineage>
</organism>
<evidence type="ECO:0000259" key="5">
    <source>
        <dbReference type="Pfam" id="PF10145"/>
    </source>
</evidence>
<feature type="transmembrane region" description="Helical" evidence="3">
    <location>
        <begin position="693"/>
        <end position="714"/>
    </location>
</feature>
<dbReference type="KEGG" id="pdh:B9T62_14165"/>
<dbReference type="Gene3D" id="1.10.530.10">
    <property type="match status" value="1"/>
</dbReference>
<proteinExistence type="predicted"/>
<evidence type="ECO:0000259" key="4">
    <source>
        <dbReference type="Pfam" id="PF01464"/>
    </source>
</evidence>
<dbReference type="Pfam" id="PF01464">
    <property type="entry name" value="SLT"/>
    <property type="match status" value="1"/>
</dbReference>
<feature type="region of interest" description="Disordered" evidence="2">
    <location>
        <begin position="1309"/>
        <end position="1337"/>
    </location>
</feature>
<evidence type="ECO:0000256" key="2">
    <source>
        <dbReference type="SAM" id="MobiDB-lite"/>
    </source>
</evidence>
<feature type="compositionally biased region" description="Low complexity" evidence="2">
    <location>
        <begin position="1480"/>
        <end position="1501"/>
    </location>
</feature>
<sequence length="2292" mass="255063">MSQNLKILISASLDTKKSIREVNSQISKILQPQIKDIKANVKVNIDSKALNGLKSVVDGFGKVREALKENNRVISQHEKIVTNETGVINKWTQQQLKSGEVITKTQEIINKKTQGIKNHTAAIRIDQSVLDGYGKKLKATIQLNSELRRVASSEVYGTKNFNTTVNKNSDGNVTGGKRTENYDREAKDLALQNKKKEALAHQLKLYQQVAQIKFDNLKNMSMPTTSRTALEKWLSDVKALTTATPKLSQELKQMDVNLRRISSEAKNSSSGMNTFGNTISKTLGKITMWVGGMSLFYAPFRGLKEAVSLIYKVDEQMTQLKRVMDSFTDFEGMLARQSDLAKKLGRSMTDVGESMIEFARMGNNESQTMDLTKVAVLAQNISELTPTEAVNAITSAMISFNIEADRSITIVDKLNQIDNNYSVTTQQLAIGMQKAGATAKQFGVEMDTLLGYETAIMSATRESGSVVGNSLRTIFSRITTMDKAEDTLKSVGVSIRGLSGDVKPVQDILTDLQSKWSTLSNEQQQNIGVTLAGRNQLNKFLALLSNWNTGLEATEEALHSQGSAVSENAKYMQSLESRTNIMKASWQELALTMGSAVITDSLVGLIKVGTGFANAFTWIVDKVGLLPVVLGSVGFAAYGMSAAFKAASTSIVISVINASRAIAGLPAITTLASAGIKGLTISIAGLKAGLRGLLAASGVGLVLTAIGFAAEWAINKFSGAKEEIQDTTEALTTLSDQIAIADRLKELSTEYETLAKKVILTAEEKIKLSRIESELQSKYELSLTSLGAEGEGYKENQGLIETKINLLEEEIRLKRESASLEFRSEESSVRSDIEKQKKDMETAVKAAKEVQDKYQEFLNNRDSKKAMSNQEGYWSDMFSPQQSLDPNKSGDVLALNKLGEYLADALKEANKKMSSATDEYKKNINKASEGIKGEFRNFVDGMEKSGEKIEPATRAIFDALAQLDAENGLKLDTKQLQEFFTLLNTPNVKSIDDVNKVFEKKLPKSISGVGEQLKTLRDVFMKIQFGTAGDEMSDGLGNMGDESEDTEKKVLSLSEALTNLNNEFNAQNVEEFAKSIEATKDEIKTLNTAQSEMQENGHLSIDTISKMNSRYDDFKGYVNSSKESLLDFIAAKKEEAKAIPKAENEITQDLLTNTGLRLQAMKDQYQANLKLLELKVSNGDLNAEKILIREYQAIQEVTKWLEEASAKYGITKAAAADLNEVANESKKENDKLTDSYTDTVEILTELQKKLEVVKKAQEDLISSRSRMSEGEQKYRDSLKEENRLIQEQIKLNKQGIEHPERLVSTKVITTVKTSSGDETTSTPTPSSSSGTGSTSTNTQYSELINKYAGIHDLDPNLIAAIIKTESSFNTNSTSSAGAAGLMQLMPGTAKGLGVKNSYDPEQNIAGGTKHFARLVKKYNGDIELALYAYNAGEGNVDKWIKNGKINNIPFKETKAYAPKVLKAYGGFSGKSIESNIPKLSTTPSTTGVSTSKVGGTTTKTDAPTDKDMADAVEEKVTENKALLDKKYENDLKILASIKYKYERLVAAAQLQIEASKKVQETLDPDSLEWRQENVKQVNIDTQIQTLKKQERSNLQSTMKELKVNSDEYNDIRRQLETDVSDIQTEKNQKFIENFDSEINASKQRISDLDNLIEQSKNRMSNSIEGSPEYNKELNTQIELTKKQKTESESLKKTLDRLINSQNVDAVSKKNFKTILDELNLTDYTSGIKELNASLIESKATPLTDTLDDLNYQYDLSEAKIKGLKEGTKEYNEETKNQIRIINDQVKATKNLIAYYETQSKNQELSATDREGYSKQVKELTLSMNKYSDSLKSLREDYADKVIEKYKKMLQEQQKLQNAAYDKEKETEDARHEARMDNLDEEMSAFEAVINAQSKSLDREVAGEDYTEQLTKLQKEKAELDAKFSSKLLDDSLEAKAQRADLQKEIDSKAEEITKLQRDREITIRKDGLSDQLEDRKNAVDKEKKLEDDKNKLVLKGIEEAKKKNDEYYDGLLNDEQYFFDMKQNLMSDDTVKIQNELSIVQAAYDAFFKELEAKSGTYGAKIAENLKYSIKLDKDYAKNLPTSDGSGNSSGLPGVEEPKNTTPVESKNQRDSSWNEYLSNKQKAEQLLTEMRTLIKDSSDYKNKQAEVKRLNTINEAYRKQYGFQDGSYDYLYNLTKYHSGGEVGVEGTSTKGWWNSLKDFEVPAILKKGEVVIDRPQDFFGMIANNVLSNLKNNLSQVSSVMSNKKSDAAPVVNHYKFDLNIDNITGDKKGAKIVTDSIEELWNKKTKQGW</sequence>
<keyword evidence="3" id="KW-0812">Transmembrane</keyword>
<evidence type="ECO:0000313" key="7">
    <source>
        <dbReference type="Proteomes" id="UP000249890"/>
    </source>
</evidence>
<feature type="transmembrane region" description="Helical" evidence="3">
    <location>
        <begin position="663"/>
        <end position="686"/>
    </location>
</feature>
<reference evidence="6 7" key="1">
    <citation type="submission" date="2017-06" db="EMBL/GenBank/DDBJ databases">
        <title>Complete genome sequence of Paenibacillus donghaensis KCTC 13049T isolated from East Sea sediment, South Korea.</title>
        <authorList>
            <person name="Jung B.K."/>
            <person name="Hong S.-J."/>
            <person name="Shin J.-H."/>
        </authorList>
    </citation>
    <scope>NUCLEOTIDE SEQUENCE [LARGE SCALE GENOMIC DNA]</scope>
    <source>
        <strain evidence="6 7">KCTC 13049</strain>
    </source>
</reference>
<feature type="coiled-coil region" evidence="1">
    <location>
        <begin position="830"/>
        <end position="860"/>
    </location>
</feature>
<feature type="region of interest" description="Disordered" evidence="2">
    <location>
        <begin position="1478"/>
        <end position="1504"/>
    </location>
</feature>
<dbReference type="InterPro" id="IPR008258">
    <property type="entry name" value="Transglycosylase_SLT_dom_1"/>
</dbReference>
<keyword evidence="7" id="KW-1185">Reference proteome</keyword>
<protein>
    <submittedName>
        <fullName evidence="6">Phage tail tape measure protein</fullName>
    </submittedName>
</protein>
<feature type="coiled-coil region" evidence="1">
    <location>
        <begin position="1598"/>
        <end position="1690"/>
    </location>
</feature>
<dbReference type="InterPro" id="IPR010090">
    <property type="entry name" value="Phage_tape_meas"/>
</dbReference>
<feature type="coiled-coil region" evidence="1">
    <location>
        <begin position="1902"/>
        <end position="1958"/>
    </location>
</feature>
<dbReference type="EMBL" id="CP021780">
    <property type="protein sequence ID" value="ASA21817.1"/>
    <property type="molecule type" value="Genomic_DNA"/>
</dbReference>
<dbReference type="InterPro" id="IPR023346">
    <property type="entry name" value="Lysozyme-like_dom_sf"/>
</dbReference>
<keyword evidence="3" id="KW-1133">Transmembrane helix</keyword>
<dbReference type="OrthoDB" id="2476793at2"/>
<dbReference type="PANTHER" id="PTHR37423:SF2">
    <property type="entry name" value="MEMBRANE-BOUND LYTIC MUREIN TRANSGLYCOSYLASE C"/>
    <property type="match status" value="1"/>
</dbReference>
<dbReference type="PANTHER" id="PTHR37423">
    <property type="entry name" value="SOLUBLE LYTIC MUREIN TRANSGLYCOSYLASE-RELATED"/>
    <property type="match status" value="1"/>
</dbReference>